<name>A0A917WZE5_9ACTN</name>
<feature type="site" description="Important for catalytic activity" evidence="7">
    <location>
        <position position="270"/>
    </location>
</feature>
<evidence type="ECO:0000256" key="3">
    <source>
        <dbReference type="ARBA" id="ARBA00022989"/>
    </source>
</evidence>
<comment type="caution">
    <text evidence="9">The sequence shown here is derived from an EMBL/GenBank/DDBJ whole genome shotgun (WGS) entry which is preliminary data.</text>
</comment>
<dbReference type="InterPro" id="IPR003770">
    <property type="entry name" value="MLTG-like"/>
</dbReference>
<evidence type="ECO:0000256" key="6">
    <source>
        <dbReference type="ARBA" id="ARBA00023316"/>
    </source>
</evidence>
<keyword evidence="1 7" id="KW-1003">Cell membrane</keyword>
<dbReference type="EC" id="4.2.2.29" evidence="7"/>
<reference evidence="9" key="1">
    <citation type="journal article" date="2014" name="Int. J. Syst. Evol. Microbiol.">
        <title>Complete genome sequence of Corynebacterium casei LMG S-19264T (=DSM 44701T), isolated from a smear-ripened cheese.</title>
        <authorList>
            <consortium name="US DOE Joint Genome Institute (JGI-PGF)"/>
            <person name="Walter F."/>
            <person name="Albersmeier A."/>
            <person name="Kalinowski J."/>
            <person name="Ruckert C."/>
        </authorList>
    </citation>
    <scope>NUCLEOTIDE SEQUENCE</scope>
    <source>
        <strain evidence="9">JCM 19831</strain>
    </source>
</reference>
<comment type="function">
    <text evidence="7">Functions as a peptidoglycan terminase that cleaves nascent peptidoglycan strands endolytically to terminate their elongation.</text>
</comment>
<sequence>MQMNELDLAWDEEERPRHRRRASSAPPRKKKKGRGGRTFLAFFISLLVIGGLAFGAYAGIDRVKDLFAAPDYNGGGTGEVTVEVKSGQTSLEIAQTLLEAGVVKSTKAFVEAAKKNEERSKKIQPGFYKLRKQMRAEDALTTLADPKNKVVDRVTIQEGLTMKATFELLAKETGIKVEEFNAAAKDPIALGVPDFWFNRTDGKTANKTVEGFLFPDTYEFGPGETATTILKKMVAHFLSVVQELDLVNIAQGKELMPFSALINASLVQGEAGTIADMPKVARVIYNRLNKKPPMNLEFDSTTNYWRELQGQPRKHNLTTAELTDPNNPYRTYGQAGLPPGPICSPGKDALSAALNPTPGEKWLYFVLIDKDKNSAFTDDYQQHLRNIETAKKNGAY</sequence>
<dbReference type="GO" id="GO:0008932">
    <property type="term" value="F:lytic endotransglycosylase activity"/>
    <property type="evidence" value="ECO:0007669"/>
    <property type="project" value="UniProtKB-UniRule"/>
</dbReference>
<dbReference type="EMBL" id="BMPI01000031">
    <property type="protein sequence ID" value="GGM49344.1"/>
    <property type="molecule type" value="Genomic_DNA"/>
</dbReference>
<gene>
    <name evidence="7" type="primary">mltG</name>
    <name evidence="9" type="ORF">GCM10007977_058760</name>
</gene>
<comment type="catalytic activity">
    <reaction evidence="7">
        <text>a peptidoglycan chain = a peptidoglycan chain with N-acetyl-1,6-anhydromuramyl-[peptide] at the reducing end + a peptidoglycan chain with N-acetylglucosamine at the non-reducing end.</text>
        <dbReference type="EC" id="4.2.2.29"/>
    </reaction>
</comment>
<dbReference type="HAMAP" id="MF_02065">
    <property type="entry name" value="MltG"/>
    <property type="match status" value="1"/>
</dbReference>
<dbReference type="AlphaFoldDB" id="A0A917WZE5"/>
<keyword evidence="2 7" id="KW-0812">Transmembrane</keyword>
<proteinExistence type="inferred from homology"/>
<organism evidence="9 10">
    <name type="scientific">Dactylosporangium sucinum</name>
    <dbReference type="NCBI Taxonomy" id="1424081"/>
    <lineage>
        <taxon>Bacteria</taxon>
        <taxon>Bacillati</taxon>
        <taxon>Actinomycetota</taxon>
        <taxon>Actinomycetes</taxon>
        <taxon>Micromonosporales</taxon>
        <taxon>Micromonosporaceae</taxon>
        <taxon>Dactylosporangium</taxon>
    </lineage>
</organism>
<evidence type="ECO:0000256" key="5">
    <source>
        <dbReference type="ARBA" id="ARBA00023239"/>
    </source>
</evidence>
<comment type="similarity">
    <text evidence="7">Belongs to the transglycosylase MltG family.</text>
</comment>
<dbReference type="PANTHER" id="PTHR30518:SF2">
    <property type="entry name" value="ENDOLYTIC MUREIN TRANSGLYCOSYLASE"/>
    <property type="match status" value="1"/>
</dbReference>
<evidence type="ECO:0000256" key="7">
    <source>
        <dbReference type="HAMAP-Rule" id="MF_02065"/>
    </source>
</evidence>
<comment type="subcellular location">
    <subcellularLocation>
        <location evidence="7">Cell membrane</location>
        <topology evidence="7">Single-pass membrane protein</topology>
    </subcellularLocation>
</comment>
<reference evidence="9" key="2">
    <citation type="submission" date="2020-09" db="EMBL/GenBank/DDBJ databases">
        <authorList>
            <person name="Sun Q."/>
            <person name="Ohkuma M."/>
        </authorList>
    </citation>
    <scope>NUCLEOTIDE SEQUENCE</scope>
    <source>
        <strain evidence="9">JCM 19831</strain>
    </source>
</reference>
<dbReference type="GO" id="GO:0009252">
    <property type="term" value="P:peptidoglycan biosynthetic process"/>
    <property type="evidence" value="ECO:0007669"/>
    <property type="project" value="UniProtKB-UniRule"/>
</dbReference>
<accession>A0A917WZE5</accession>
<evidence type="ECO:0000256" key="1">
    <source>
        <dbReference type="ARBA" id="ARBA00022475"/>
    </source>
</evidence>
<dbReference type="Pfam" id="PF02618">
    <property type="entry name" value="YceG"/>
    <property type="match status" value="1"/>
</dbReference>
<protein>
    <recommendedName>
        <fullName evidence="7">Endolytic murein transglycosylase</fullName>
        <ecNumber evidence="7">4.2.2.29</ecNumber>
    </recommendedName>
    <alternativeName>
        <fullName evidence="7">Peptidoglycan lytic transglycosylase</fullName>
    </alternativeName>
    <alternativeName>
        <fullName evidence="7">Peptidoglycan polymerization terminase</fullName>
    </alternativeName>
</protein>
<keyword evidence="3 7" id="KW-1133">Transmembrane helix</keyword>
<keyword evidence="10" id="KW-1185">Reference proteome</keyword>
<feature type="transmembrane region" description="Helical" evidence="7">
    <location>
        <begin position="38"/>
        <end position="60"/>
    </location>
</feature>
<evidence type="ECO:0000256" key="4">
    <source>
        <dbReference type="ARBA" id="ARBA00023136"/>
    </source>
</evidence>
<dbReference type="Proteomes" id="UP000642070">
    <property type="component" value="Unassembled WGS sequence"/>
</dbReference>
<feature type="compositionally biased region" description="Basic residues" evidence="8">
    <location>
        <begin position="17"/>
        <end position="34"/>
    </location>
</feature>
<dbReference type="NCBIfam" id="TIGR00247">
    <property type="entry name" value="endolytic transglycosylase MltG"/>
    <property type="match status" value="1"/>
</dbReference>
<keyword evidence="4 7" id="KW-0472">Membrane</keyword>
<dbReference type="Gene3D" id="3.30.1490.480">
    <property type="entry name" value="Endolytic murein transglycosylase"/>
    <property type="match status" value="1"/>
</dbReference>
<keyword evidence="6 7" id="KW-0961">Cell wall biogenesis/degradation</keyword>
<evidence type="ECO:0000256" key="2">
    <source>
        <dbReference type="ARBA" id="ARBA00022692"/>
    </source>
</evidence>
<evidence type="ECO:0000313" key="9">
    <source>
        <dbReference type="EMBL" id="GGM49344.1"/>
    </source>
</evidence>
<dbReference type="GO" id="GO:0005886">
    <property type="term" value="C:plasma membrane"/>
    <property type="evidence" value="ECO:0007669"/>
    <property type="project" value="UniProtKB-SubCell"/>
</dbReference>
<dbReference type="PANTHER" id="PTHR30518">
    <property type="entry name" value="ENDOLYTIC MUREIN TRANSGLYCOSYLASE"/>
    <property type="match status" value="1"/>
</dbReference>
<evidence type="ECO:0000256" key="8">
    <source>
        <dbReference type="SAM" id="MobiDB-lite"/>
    </source>
</evidence>
<feature type="region of interest" description="Disordered" evidence="8">
    <location>
        <begin position="1"/>
        <end position="34"/>
    </location>
</feature>
<dbReference type="GO" id="GO:0071555">
    <property type="term" value="P:cell wall organization"/>
    <property type="evidence" value="ECO:0007669"/>
    <property type="project" value="UniProtKB-KW"/>
</dbReference>
<evidence type="ECO:0000313" key="10">
    <source>
        <dbReference type="Proteomes" id="UP000642070"/>
    </source>
</evidence>
<keyword evidence="5 7" id="KW-0456">Lyase</keyword>